<protein>
    <recommendedName>
        <fullName evidence="5">Dol-P-Glc:Glc(2)Man(9)GlcNAc(2)-PP-Dol alpha-1,2-glucosyltransferase</fullName>
        <ecNumber evidence="4">2.4.1.256</ecNumber>
    </recommendedName>
    <alternativeName>
        <fullName evidence="12">Asparagine-linked glycosylation protein 10</fullName>
    </alternativeName>
</protein>
<evidence type="ECO:0000256" key="10">
    <source>
        <dbReference type="ARBA" id="ARBA00022989"/>
    </source>
</evidence>
<evidence type="ECO:0000256" key="12">
    <source>
        <dbReference type="ARBA" id="ARBA00032069"/>
    </source>
</evidence>
<dbReference type="PANTHER" id="PTHR12989">
    <property type="entry name" value="ALPHA-1,2-GLUCOSYLTRANSFERASE ALG10"/>
    <property type="match status" value="1"/>
</dbReference>
<feature type="transmembrane region" description="Helical" evidence="16">
    <location>
        <begin position="147"/>
        <end position="176"/>
    </location>
</feature>
<dbReference type="EC" id="2.4.1.256" evidence="4"/>
<dbReference type="EMBL" id="FJUX01000084">
    <property type="protein sequence ID" value="CZT06261.1"/>
    <property type="molecule type" value="Genomic_DNA"/>
</dbReference>
<reference evidence="18" key="1">
    <citation type="submission" date="2016-03" db="EMBL/GenBank/DDBJ databases">
        <authorList>
            <person name="Guldener U."/>
        </authorList>
    </citation>
    <scope>NUCLEOTIDE SEQUENCE [LARGE SCALE GENOMIC DNA]</scope>
    <source>
        <strain evidence="18">04CH-RAC-A.6.1</strain>
    </source>
</reference>
<keyword evidence="8 16" id="KW-0812">Transmembrane</keyword>
<keyword evidence="7" id="KW-0808">Transferase</keyword>
<keyword evidence="11 16" id="KW-0472">Membrane</keyword>
<evidence type="ECO:0000256" key="16">
    <source>
        <dbReference type="SAM" id="Phobius"/>
    </source>
</evidence>
<dbReference type="Pfam" id="PF06772">
    <property type="entry name" value="LtrA"/>
    <property type="match status" value="1"/>
</dbReference>
<evidence type="ECO:0000256" key="7">
    <source>
        <dbReference type="ARBA" id="ARBA00022679"/>
    </source>
</evidence>
<gene>
    <name evidence="17" type="ORF">RAG0_12051</name>
</gene>
<feature type="transmembrane region" description="Helical" evidence="16">
    <location>
        <begin position="633"/>
        <end position="651"/>
    </location>
</feature>
<proteinExistence type="inferred from homology"/>
<evidence type="ECO:0000256" key="14">
    <source>
        <dbReference type="ARBA" id="ARBA00048064"/>
    </source>
</evidence>
<feature type="transmembrane region" description="Helical" evidence="16">
    <location>
        <begin position="570"/>
        <end position="587"/>
    </location>
</feature>
<comment type="pathway">
    <text evidence="2">Protein modification; protein glycosylation.</text>
</comment>
<feature type="transmembrane region" description="Helical" evidence="16">
    <location>
        <begin position="85"/>
        <end position="103"/>
    </location>
</feature>
<comment type="catalytic activity">
    <reaction evidence="14">
        <text>an alpha-D-Glc-(1-&gt;3)-alpha-D-Glc-(1-&gt;3)-alpha-D-Man-(1-&gt;2)-alpha-D-Man-(1-&gt;2)-alpha-D-Man-(1-&gt;3)-[alpha-D-Man-(1-&gt;2)-alpha-D-Man-(1-&gt;3)-[alpha-D-Man-(1-&gt;2)-alpha-D-Man-(1-&gt;6)]-alpha-D-Man-(1-&gt;6)]-beta-D-Man-(1-&gt;4)-beta-D-GlcNAc-(1-&gt;4)-alpha-D-GlcNAc-diphospho-di-trans,poly-cis-dolichol + a di-trans,poly-cis-dolichyl beta-D-glucosyl phosphate = a alpha-D-Glc-(1-&gt;2)-alpha-D-Glc-(1-&gt;3)-alpha-D-Glc-(1-&gt;3)-alpha-D-Man-(1-&gt;2)-alpha-D-Man-(1-&gt;2)-alpha-D-Man-(1-&gt;3)-[alpha-D-Man-(1-&gt;2)-alpha-D-Man-(1-&gt;3)-[alpha-D-Man-(1-&gt;2)-alpha-D-Man-(1-&gt;6)]-alpha-D-Man-(1-&gt;6)]-beta-D-Man-(1-&gt;4)-beta-D-GlcNAc-(1-&gt;4)-alpha-D-GlcNAc-diphospho-di-trans,poly-cis-dolichol + a di-trans,poly-cis-dolichyl phosphate + H(+)</text>
        <dbReference type="Rhea" id="RHEA:29543"/>
        <dbReference type="Rhea" id="RHEA-COMP:19498"/>
        <dbReference type="Rhea" id="RHEA-COMP:19502"/>
        <dbReference type="Rhea" id="RHEA-COMP:19512"/>
        <dbReference type="Rhea" id="RHEA-COMP:19522"/>
        <dbReference type="ChEBI" id="CHEBI:15378"/>
        <dbReference type="ChEBI" id="CHEBI:57525"/>
        <dbReference type="ChEBI" id="CHEBI:57683"/>
        <dbReference type="ChEBI" id="CHEBI:132522"/>
        <dbReference type="ChEBI" id="CHEBI:132523"/>
        <dbReference type="EC" id="2.4.1.256"/>
    </reaction>
    <physiologicalReaction direction="left-to-right" evidence="14">
        <dbReference type="Rhea" id="RHEA:29544"/>
    </physiologicalReaction>
</comment>
<evidence type="ECO:0000256" key="8">
    <source>
        <dbReference type="ARBA" id="ARBA00022692"/>
    </source>
</evidence>
<evidence type="ECO:0000256" key="1">
    <source>
        <dbReference type="ARBA" id="ARBA00004477"/>
    </source>
</evidence>
<evidence type="ECO:0000256" key="9">
    <source>
        <dbReference type="ARBA" id="ARBA00022824"/>
    </source>
</evidence>
<evidence type="ECO:0000313" key="17">
    <source>
        <dbReference type="EMBL" id="CZT06261.1"/>
    </source>
</evidence>
<evidence type="ECO:0000256" key="5">
    <source>
        <dbReference type="ARBA" id="ARBA00018512"/>
    </source>
</evidence>
<evidence type="ECO:0000256" key="4">
    <source>
        <dbReference type="ARBA" id="ARBA00011967"/>
    </source>
</evidence>
<feature type="transmembrane region" description="Helical" evidence="16">
    <location>
        <begin position="732"/>
        <end position="750"/>
    </location>
</feature>
<comment type="function">
    <text evidence="13">Dol-P-Glc:Glc(2)Man(9)GlcNAc(2)-PP-Dol alpha-1,2-glucosyltransferase that operates in the biosynthetic pathway of dolichol-linked oligosaccharides, the glycan precursors employed in protein asparagine (N)-glycosylation. The assembly of dolichol-linked oligosaccharides begins on the cytosolic side of the endoplasmic reticulum membrane and finishes in its lumen. The sequential addition of sugars to dolichol pyrophosphate produces dolichol-linked oligosaccharides containing fourteen sugars, including two GlcNAcs, nine mannoses and three glucoses. Once assembled, the oligosaccharide is transferred from the lipid to nascent proteins by oligosaccharyltransferases. In the lumen of the endoplasmic reticulum, adds the third and last glucose residue from dolichyl phosphate glucose (Dol-P-Glc) onto the lipid-linked oligosaccharide intermediate Glc(2)Man(9)GlcNAc(2)-PP-Dol to produce Glc(3)Man(9)GlcNAc(2)-PP-Dol.</text>
</comment>
<dbReference type="GO" id="GO:0006488">
    <property type="term" value="P:dolichol-linked oligosaccharide biosynthetic process"/>
    <property type="evidence" value="ECO:0007669"/>
    <property type="project" value="InterPro"/>
</dbReference>
<keyword evidence="9" id="KW-0256">Endoplasmic reticulum</keyword>
<feature type="transmembrane region" description="Helical" evidence="16">
    <location>
        <begin position="7"/>
        <end position="24"/>
    </location>
</feature>
<dbReference type="InterPro" id="IPR016900">
    <property type="entry name" value="Alg10"/>
</dbReference>
<evidence type="ECO:0000256" key="11">
    <source>
        <dbReference type="ARBA" id="ARBA00023136"/>
    </source>
</evidence>
<dbReference type="AlphaFoldDB" id="A0A1E1L707"/>
<dbReference type="GO" id="GO:0106073">
    <property type="term" value="F:dolichyl pyrophosphate Glc2Man9GlcNAc2 alpha-1,2-glucosyltransferase activity"/>
    <property type="evidence" value="ECO:0007669"/>
    <property type="project" value="UniProtKB-EC"/>
</dbReference>
<organism evidence="17 18">
    <name type="scientific">Rhynchosporium agropyri</name>
    <dbReference type="NCBI Taxonomy" id="914238"/>
    <lineage>
        <taxon>Eukaryota</taxon>
        <taxon>Fungi</taxon>
        <taxon>Dikarya</taxon>
        <taxon>Ascomycota</taxon>
        <taxon>Pezizomycotina</taxon>
        <taxon>Leotiomycetes</taxon>
        <taxon>Helotiales</taxon>
        <taxon>Ploettnerulaceae</taxon>
        <taxon>Rhynchosporium</taxon>
    </lineage>
</organism>
<keyword evidence="10 16" id="KW-1133">Transmembrane helix</keyword>
<evidence type="ECO:0000256" key="13">
    <source>
        <dbReference type="ARBA" id="ARBA00044727"/>
    </source>
</evidence>
<sequence>MLKSFQVPVLVAYVALYTLAKFWLGHVTSTVRQPYLDEIFHIPQAQAYCKERYDIWDPKLTTPPGLYIVSTLYAKLSTYGKCSPAILRSFNVFALIMVFSYACDCRALIIRARSRGSPGQRNHSSRSRMNLWQDGNSKLTLDEIHTALNIALFPLLFFFSGLFYTDVLSTCIVLRVYRLYLERKGAYQNTSQGLIWLYPTGIVALWMRQTNIFWVSVFLGALELVRTIDASRIPEHSPERDKANHVATIHLPQMLYIWPFMTFFSAPLIVPVGITFLHRLYSLLRLPLFPRLVWQYLLVTTYLGLALAATLLIIKFNTIIHPFTLADNRHYMFYVFRYTILKHHLVRYVLAPVYLICGYLVYLTLCSQTPKVSATLKPKNSSKDHDDEKGGQKIAVSESEGPTTSFVLILLATTALSLITAPLVEPRYFIIPWVICRLNMPSLPTLKSPPKIANGRGEGDIAASATSWIKIWGWQGHDYRLWLESIWFLGINAVTGHIERNVGEFSVKEDCRFELFLDLLYVAILANFAENLAEHASGVGVVKYVLILAPSWHIWSDLRELMNSFYNDDLAQRVLILWIMAVLVIYGDNATLVDEDIGALRSTVGAYMVGRLSTNTVHLIYSFSGYHHHAQQRLWFCLSTAALCIYIPLFIEDISFRSKIAVAAVGITIEEFIWLFSYSSVAKKLLNAKYTTAVDIPHEVDRFAAFYIIVLGEFLYQIIVGSPAVIGFNLPLLRAIWTLVIAFCLNWLYIHGDGSLDCIHSLKHSVTTSFISL</sequence>
<dbReference type="PANTHER" id="PTHR12989:SF10">
    <property type="entry name" value="DOL-P-GLC:GLC(2)MAN(9)GLCNAC(2)-PP-DOL ALPHA-1,2-GLUCOSYLTRANSFERASE-RELATED"/>
    <property type="match status" value="1"/>
</dbReference>
<evidence type="ECO:0000256" key="3">
    <source>
        <dbReference type="ARBA" id="ARBA00010600"/>
    </source>
</evidence>
<feature type="transmembrane region" description="Helical" evidence="16">
    <location>
        <begin position="406"/>
        <end position="424"/>
    </location>
</feature>
<feature type="transmembrane region" description="Helical" evidence="16">
    <location>
        <begin position="293"/>
        <end position="314"/>
    </location>
</feature>
<dbReference type="UniPathway" id="UPA00378"/>
<comment type="subcellular location">
    <subcellularLocation>
        <location evidence="1">Endoplasmic reticulum membrane</location>
        <topology evidence="1">Multi-pass membrane protein</topology>
    </subcellularLocation>
</comment>
<feature type="transmembrane region" description="Helical" evidence="16">
    <location>
        <begin position="255"/>
        <end position="281"/>
    </location>
</feature>
<comment type="similarity">
    <text evidence="3">Belongs to the ALG10 glucosyltransferase family.</text>
</comment>
<dbReference type="Pfam" id="PF04922">
    <property type="entry name" value="DIE2_ALG10"/>
    <property type="match status" value="2"/>
</dbReference>
<feature type="transmembrane region" description="Helical" evidence="16">
    <location>
        <begin position="345"/>
        <end position="365"/>
    </location>
</feature>
<keyword evidence="18" id="KW-1185">Reference proteome</keyword>
<feature type="compositionally biased region" description="Basic and acidic residues" evidence="15">
    <location>
        <begin position="381"/>
        <end position="391"/>
    </location>
</feature>
<evidence type="ECO:0000256" key="15">
    <source>
        <dbReference type="SAM" id="MobiDB-lite"/>
    </source>
</evidence>
<evidence type="ECO:0000256" key="6">
    <source>
        <dbReference type="ARBA" id="ARBA00022676"/>
    </source>
</evidence>
<name>A0A1E1L707_9HELO</name>
<dbReference type="OrthoDB" id="4769at2759"/>
<feature type="transmembrane region" description="Helical" evidence="16">
    <location>
        <begin position="703"/>
        <end position="726"/>
    </location>
</feature>
<dbReference type="Proteomes" id="UP000178912">
    <property type="component" value="Unassembled WGS sequence"/>
</dbReference>
<evidence type="ECO:0000313" key="18">
    <source>
        <dbReference type="Proteomes" id="UP000178912"/>
    </source>
</evidence>
<evidence type="ECO:0000256" key="2">
    <source>
        <dbReference type="ARBA" id="ARBA00004922"/>
    </source>
</evidence>
<dbReference type="InterPro" id="IPR010640">
    <property type="entry name" value="Low_temperature_requirement_A"/>
</dbReference>
<dbReference type="GO" id="GO:0005789">
    <property type="term" value="C:endoplasmic reticulum membrane"/>
    <property type="evidence" value="ECO:0007669"/>
    <property type="project" value="UniProtKB-SubCell"/>
</dbReference>
<feature type="region of interest" description="Disordered" evidence="15">
    <location>
        <begin position="374"/>
        <end position="397"/>
    </location>
</feature>
<feature type="transmembrane region" description="Helical" evidence="16">
    <location>
        <begin position="663"/>
        <end position="682"/>
    </location>
</feature>
<accession>A0A1E1L707</accession>
<keyword evidence="6" id="KW-0328">Glycosyltransferase</keyword>
<feature type="transmembrane region" description="Helical" evidence="16">
    <location>
        <begin position="599"/>
        <end position="621"/>
    </location>
</feature>